<name>A0A558ALB4_9PSEU</name>
<keyword evidence="2" id="KW-1185">Reference proteome</keyword>
<evidence type="ECO:0000313" key="2">
    <source>
        <dbReference type="Proteomes" id="UP000318578"/>
    </source>
</evidence>
<dbReference type="OrthoDB" id="9804765at2"/>
<accession>A0A558ALB4</accession>
<sequence>MPLVYIDILDGRAPGEIQTLLDTVHSAVVRAFDVPERDRYQVVRSHPAHEVTALDTGLGIARSARLVIVHLVSRRRQRAQKERFYALLAGALAHDTGLDAKDLIVTITENGDEDWSFGQGRAQFLTGELS</sequence>
<dbReference type="AlphaFoldDB" id="A0A558ALB4"/>
<dbReference type="SUPFAM" id="SSF55331">
    <property type="entry name" value="Tautomerase/MIF"/>
    <property type="match status" value="1"/>
</dbReference>
<comment type="caution">
    <text evidence="1">The sequence shown here is derived from an EMBL/GenBank/DDBJ whole genome shotgun (WGS) entry which is preliminary data.</text>
</comment>
<dbReference type="PANTHER" id="PTHR38460:SF1">
    <property type="entry name" value="TAUTOMERASE YOLI-RELATED"/>
    <property type="match status" value="1"/>
</dbReference>
<organism evidence="1 2">
    <name type="scientific">Amycolatopsis acidiphila</name>
    <dbReference type="NCBI Taxonomy" id="715473"/>
    <lineage>
        <taxon>Bacteria</taxon>
        <taxon>Bacillati</taxon>
        <taxon>Actinomycetota</taxon>
        <taxon>Actinomycetes</taxon>
        <taxon>Pseudonocardiales</taxon>
        <taxon>Pseudonocardiaceae</taxon>
        <taxon>Amycolatopsis</taxon>
    </lineage>
</organism>
<proteinExistence type="predicted"/>
<dbReference type="InterPro" id="IPR037479">
    <property type="entry name" value="Tauto_MSAD"/>
</dbReference>
<dbReference type="Proteomes" id="UP000318578">
    <property type="component" value="Unassembled WGS sequence"/>
</dbReference>
<dbReference type="Gene3D" id="3.30.429.10">
    <property type="entry name" value="Macrophage Migration Inhibitory Factor"/>
    <property type="match status" value="1"/>
</dbReference>
<dbReference type="EMBL" id="VJZA01000004">
    <property type="protein sequence ID" value="TVT25056.1"/>
    <property type="molecule type" value="Genomic_DNA"/>
</dbReference>
<evidence type="ECO:0000313" key="1">
    <source>
        <dbReference type="EMBL" id="TVT25056.1"/>
    </source>
</evidence>
<protein>
    <submittedName>
        <fullName evidence="1">Tautomerase family protein</fullName>
    </submittedName>
</protein>
<reference evidence="1 2" key="1">
    <citation type="submission" date="2019-07" db="EMBL/GenBank/DDBJ databases">
        <title>New species of Amycolatopsis and Streptomyces.</title>
        <authorList>
            <person name="Duangmal K."/>
            <person name="Teo W.F.A."/>
            <person name="Lipun K."/>
        </authorList>
    </citation>
    <scope>NUCLEOTIDE SEQUENCE [LARGE SCALE GENOMIC DNA]</scope>
    <source>
        <strain evidence="1 2">JCM 30562</strain>
    </source>
</reference>
<dbReference type="Pfam" id="PF14552">
    <property type="entry name" value="Tautomerase_2"/>
    <property type="match status" value="1"/>
</dbReference>
<dbReference type="RefSeq" id="WP_144633913.1">
    <property type="nucleotide sequence ID" value="NZ_BNAX01000015.1"/>
</dbReference>
<dbReference type="InterPro" id="IPR014347">
    <property type="entry name" value="Tautomerase/MIF_sf"/>
</dbReference>
<gene>
    <name evidence="1" type="ORF">FNH06_04355</name>
</gene>
<dbReference type="PANTHER" id="PTHR38460">
    <property type="entry name" value="TAUTOMERASE YOLI-RELATED"/>
    <property type="match status" value="1"/>
</dbReference>